<dbReference type="InterPro" id="IPR003382">
    <property type="entry name" value="Flavoprotein"/>
</dbReference>
<sequence>MPAGPSEPDRRQPGSPPANDAAAPTPLADRRIAVALSGGIACYKSATLVSRLAQAGADVRVLMTDAATRFVTPLTFQSLSGKPVLTSIWQSDDMPDSQHVGVARSCELLVIAPASADLIAKLAAGLANDVVCLVAAALPRETPVLLAPAMNAQMWESPITQRNLATLRDLLGWQTVGPDTGWQACRTMGAGRMSEAETIFDAVCKQLA</sequence>
<feature type="domain" description="Flavoprotein" evidence="2">
    <location>
        <begin position="31"/>
        <end position="206"/>
    </location>
</feature>
<dbReference type="Pfam" id="PF02441">
    <property type="entry name" value="Flavoprotein"/>
    <property type="match status" value="1"/>
</dbReference>
<dbReference type="RefSeq" id="WP_425345542.1">
    <property type="nucleotide sequence ID" value="NZ_JBGUBD010000005.1"/>
</dbReference>
<dbReference type="Proteomes" id="UP001575105">
    <property type="component" value="Unassembled WGS sequence"/>
</dbReference>
<feature type="region of interest" description="Disordered" evidence="1">
    <location>
        <begin position="1"/>
        <end position="24"/>
    </location>
</feature>
<dbReference type="PANTHER" id="PTHR14359">
    <property type="entry name" value="HOMO-OLIGOMERIC FLAVIN CONTAINING CYS DECARBOXYLASE FAMILY"/>
    <property type="match status" value="1"/>
</dbReference>
<evidence type="ECO:0000259" key="2">
    <source>
        <dbReference type="Pfam" id="PF02441"/>
    </source>
</evidence>
<organism evidence="3 4">
    <name type="scientific">Natronomicrosphaera hydrolytica</name>
    <dbReference type="NCBI Taxonomy" id="3242702"/>
    <lineage>
        <taxon>Bacteria</taxon>
        <taxon>Pseudomonadati</taxon>
        <taxon>Planctomycetota</taxon>
        <taxon>Phycisphaerae</taxon>
        <taxon>Phycisphaerales</taxon>
        <taxon>Phycisphaeraceae</taxon>
        <taxon>Natronomicrosphaera</taxon>
    </lineage>
</organism>
<dbReference type="Gene3D" id="3.40.50.1950">
    <property type="entry name" value="Flavin prenyltransferase-like"/>
    <property type="match status" value="1"/>
</dbReference>
<evidence type="ECO:0000256" key="1">
    <source>
        <dbReference type="SAM" id="MobiDB-lite"/>
    </source>
</evidence>
<dbReference type="PANTHER" id="PTHR14359:SF6">
    <property type="entry name" value="PHOSPHOPANTOTHENOYLCYSTEINE DECARBOXYLASE"/>
    <property type="match status" value="1"/>
</dbReference>
<evidence type="ECO:0000313" key="4">
    <source>
        <dbReference type="Proteomes" id="UP001575105"/>
    </source>
</evidence>
<dbReference type="InterPro" id="IPR036551">
    <property type="entry name" value="Flavin_trans-like"/>
</dbReference>
<dbReference type="EMBL" id="JBGUBD010000005">
    <property type="protein sequence ID" value="MFA9478616.1"/>
    <property type="molecule type" value="Genomic_DNA"/>
</dbReference>
<reference evidence="3 4" key="1">
    <citation type="submission" date="2024-08" db="EMBL/GenBank/DDBJ databases">
        <title>Whole-genome sequencing of halo(alkali)philic microorganisms from hypersaline lakes.</title>
        <authorList>
            <person name="Sorokin D.Y."/>
            <person name="Merkel A.Y."/>
            <person name="Messina E."/>
            <person name="Yakimov M."/>
        </authorList>
    </citation>
    <scope>NUCLEOTIDE SEQUENCE [LARGE SCALE GENOMIC DNA]</scope>
    <source>
        <strain evidence="3 4">AB-hyl4</strain>
    </source>
</reference>
<dbReference type="SUPFAM" id="SSF52507">
    <property type="entry name" value="Homo-oligomeric flavin-containing Cys decarboxylases, HFCD"/>
    <property type="match status" value="1"/>
</dbReference>
<gene>
    <name evidence="3" type="ORF">ACERK3_09945</name>
</gene>
<protein>
    <submittedName>
        <fullName evidence="3">Flavoprotein</fullName>
    </submittedName>
</protein>
<accession>A0ABV4U791</accession>
<keyword evidence="4" id="KW-1185">Reference proteome</keyword>
<proteinExistence type="predicted"/>
<comment type="caution">
    <text evidence="3">The sequence shown here is derived from an EMBL/GenBank/DDBJ whole genome shotgun (WGS) entry which is preliminary data.</text>
</comment>
<evidence type="ECO:0000313" key="3">
    <source>
        <dbReference type="EMBL" id="MFA9478616.1"/>
    </source>
</evidence>
<name>A0ABV4U791_9BACT</name>